<reference evidence="3" key="1">
    <citation type="submission" date="2023-07" db="EMBL/GenBank/DDBJ databases">
        <title>30 novel species of actinomycetes from the DSMZ collection.</title>
        <authorList>
            <person name="Nouioui I."/>
        </authorList>
    </citation>
    <scope>NUCLEOTIDE SEQUENCE [LARGE SCALE GENOMIC DNA]</scope>
    <source>
        <strain evidence="3">DSM 44915</strain>
    </source>
</reference>
<proteinExistence type="predicted"/>
<dbReference type="PANTHER" id="PTHR48079">
    <property type="entry name" value="PROTEIN YEEZ"/>
    <property type="match status" value="1"/>
</dbReference>
<sequence>MRVFVTGATGYIGGSVATRLRREGHQVDGLTRSPEGARRLAASGVRPVLGTLDDVAVLTDAARTADAVVNAADSDHRSAVETLIEALAGSGKPLLHTSGSSIVGDDARGLHASDQVFAEQDVHGGRWEPTADKAPRVAIDRLVLAAADRSVAAMVLCNSMIYGHGTGLSRDSVQIPRLVRQARDSGVVRHIGTGSNIWSHAHIDDVVDLYLRALRNPLPGAFLFVENGEASFAEITHAIADALDLPPARPWALESAIEEWGEEPARYALASNSRVRGGRARQELGWQPRHSSVTRWILGHLND</sequence>
<name>A0ABU2JXG4_9ACTN</name>
<organism evidence="2 3">
    <name type="scientific">Streptomyces chisholmiae</name>
    <dbReference type="NCBI Taxonomy" id="3075540"/>
    <lineage>
        <taxon>Bacteria</taxon>
        <taxon>Bacillati</taxon>
        <taxon>Actinomycetota</taxon>
        <taxon>Actinomycetes</taxon>
        <taxon>Kitasatosporales</taxon>
        <taxon>Streptomycetaceae</taxon>
        <taxon>Streptomyces</taxon>
    </lineage>
</organism>
<dbReference type="Gene3D" id="3.40.50.720">
    <property type="entry name" value="NAD(P)-binding Rossmann-like Domain"/>
    <property type="match status" value="1"/>
</dbReference>
<dbReference type="InterPro" id="IPR001509">
    <property type="entry name" value="Epimerase_deHydtase"/>
</dbReference>
<dbReference type="InterPro" id="IPR051783">
    <property type="entry name" value="NAD(P)-dependent_oxidoreduct"/>
</dbReference>
<evidence type="ECO:0000313" key="3">
    <source>
        <dbReference type="Proteomes" id="UP001183410"/>
    </source>
</evidence>
<dbReference type="Pfam" id="PF01370">
    <property type="entry name" value="Epimerase"/>
    <property type="match status" value="1"/>
</dbReference>
<protein>
    <submittedName>
        <fullName evidence="2">NAD-dependent epimerase/dehydratase family protein</fullName>
    </submittedName>
</protein>
<dbReference type="Proteomes" id="UP001183410">
    <property type="component" value="Unassembled WGS sequence"/>
</dbReference>
<feature type="domain" description="NAD-dependent epimerase/dehydratase" evidence="1">
    <location>
        <begin position="3"/>
        <end position="217"/>
    </location>
</feature>
<evidence type="ECO:0000259" key="1">
    <source>
        <dbReference type="Pfam" id="PF01370"/>
    </source>
</evidence>
<gene>
    <name evidence="2" type="ORF">RM844_25495</name>
</gene>
<keyword evidence="3" id="KW-1185">Reference proteome</keyword>
<comment type="caution">
    <text evidence="2">The sequence shown here is derived from an EMBL/GenBank/DDBJ whole genome shotgun (WGS) entry which is preliminary data.</text>
</comment>
<dbReference type="EMBL" id="JAVREO010000018">
    <property type="protein sequence ID" value="MDT0269642.1"/>
    <property type="molecule type" value="Genomic_DNA"/>
</dbReference>
<evidence type="ECO:0000313" key="2">
    <source>
        <dbReference type="EMBL" id="MDT0269642.1"/>
    </source>
</evidence>
<dbReference type="SUPFAM" id="SSF51735">
    <property type="entry name" value="NAD(P)-binding Rossmann-fold domains"/>
    <property type="match status" value="1"/>
</dbReference>
<accession>A0ABU2JXG4</accession>
<dbReference type="RefSeq" id="WP_311669726.1">
    <property type="nucleotide sequence ID" value="NZ_JAVREO010000018.1"/>
</dbReference>
<dbReference type="PANTHER" id="PTHR48079:SF6">
    <property type="entry name" value="NAD(P)-BINDING DOMAIN-CONTAINING PROTEIN-RELATED"/>
    <property type="match status" value="1"/>
</dbReference>
<dbReference type="InterPro" id="IPR036291">
    <property type="entry name" value="NAD(P)-bd_dom_sf"/>
</dbReference>